<dbReference type="InterPro" id="IPR000160">
    <property type="entry name" value="GGDEF_dom"/>
</dbReference>
<dbReference type="GO" id="GO:0071111">
    <property type="term" value="F:cyclic-guanylate-specific phosphodiesterase activity"/>
    <property type="evidence" value="ECO:0007669"/>
    <property type="project" value="InterPro"/>
</dbReference>
<keyword evidence="3" id="KW-1185">Reference proteome</keyword>
<dbReference type="SUPFAM" id="SSF55073">
    <property type="entry name" value="Nucleotide cyclase"/>
    <property type="match status" value="1"/>
</dbReference>
<dbReference type="SUPFAM" id="SSF54631">
    <property type="entry name" value="CBS-domain pair"/>
    <property type="match status" value="1"/>
</dbReference>
<feature type="domain" description="GGDEF" evidence="1">
    <location>
        <begin position="205"/>
        <end position="332"/>
    </location>
</feature>
<sequence length="332" mass="35821">MNTARTVPFARFLPRAVRHDHRVSNDVDMLVRAARVAGGVHRLVDDLAADLTVVEPQTPMSEVEVLFRSPHVACLGVRRDDDHVGLLTRSRFADAQTGRLGFGRAVLTRRPIAEVADFAPLVVDSGTGIVEAATRAMERRGSARYDDVVVRGSTWASVATGDLVLSLVASLTTRSLHDPLTRLPGRELVLHTLRSWSTMLAGSSRRLVLLVADVDDFGALNATHGPVAADDFLVRLAGRLKAALPSGALVGRTGSDELMAVVMVAGATPEQFEQHVAQLRREVDHALAPQRGDDRPVRLVVASDLGATHADALVTQALARMHALKRRERVPA</sequence>
<dbReference type="EMBL" id="BJLQ01000015">
    <property type="protein sequence ID" value="GEA84517.1"/>
    <property type="molecule type" value="Genomic_DNA"/>
</dbReference>
<dbReference type="PROSITE" id="PS50887">
    <property type="entry name" value="GGDEF"/>
    <property type="match status" value="1"/>
</dbReference>
<dbReference type="PANTHER" id="PTHR33121">
    <property type="entry name" value="CYCLIC DI-GMP PHOSPHODIESTERASE PDEF"/>
    <property type="match status" value="1"/>
</dbReference>
<accession>A0A4Y3KKH2</accession>
<evidence type="ECO:0000313" key="3">
    <source>
        <dbReference type="Proteomes" id="UP000320461"/>
    </source>
</evidence>
<dbReference type="Gene3D" id="3.30.70.270">
    <property type="match status" value="1"/>
</dbReference>
<dbReference type="Pfam" id="PF00990">
    <property type="entry name" value="GGDEF"/>
    <property type="match status" value="1"/>
</dbReference>
<dbReference type="InterPro" id="IPR043128">
    <property type="entry name" value="Rev_trsase/Diguanyl_cyclase"/>
</dbReference>
<evidence type="ECO:0000259" key="1">
    <source>
        <dbReference type="PROSITE" id="PS50887"/>
    </source>
</evidence>
<organism evidence="2 3">
    <name type="scientific">Cellulomonas gelida</name>
    <dbReference type="NCBI Taxonomy" id="1712"/>
    <lineage>
        <taxon>Bacteria</taxon>
        <taxon>Bacillati</taxon>
        <taxon>Actinomycetota</taxon>
        <taxon>Actinomycetes</taxon>
        <taxon>Micrococcales</taxon>
        <taxon>Cellulomonadaceae</taxon>
        <taxon>Cellulomonas</taxon>
    </lineage>
</organism>
<comment type="caution">
    <text evidence="2">The sequence shown here is derived from an EMBL/GenBank/DDBJ whole genome shotgun (WGS) entry which is preliminary data.</text>
</comment>
<protein>
    <recommendedName>
        <fullName evidence="1">GGDEF domain-containing protein</fullName>
    </recommendedName>
</protein>
<dbReference type="Proteomes" id="UP000320461">
    <property type="component" value="Unassembled WGS sequence"/>
</dbReference>
<dbReference type="AlphaFoldDB" id="A0A4Y3KKH2"/>
<dbReference type="NCBIfam" id="TIGR00254">
    <property type="entry name" value="GGDEF"/>
    <property type="match status" value="1"/>
</dbReference>
<dbReference type="CDD" id="cd01949">
    <property type="entry name" value="GGDEF"/>
    <property type="match status" value="1"/>
</dbReference>
<dbReference type="InterPro" id="IPR029787">
    <property type="entry name" value="Nucleotide_cyclase"/>
</dbReference>
<dbReference type="SMART" id="SM00267">
    <property type="entry name" value="GGDEF"/>
    <property type="match status" value="1"/>
</dbReference>
<dbReference type="InterPro" id="IPR046342">
    <property type="entry name" value="CBS_dom_sf"/>
</dbReference>
<gene>
    <name evidence="2" type="ORF">CGE01nite_17680</name>
</gene>
<evidence type="ECO:0000313" key="2">
    <source>
        <dbReference type="EMBL" id="GEA84517.1"/>
    </source>
</evidence>
<name>A0A4Y3KKH2_9CELL</name>
<proteinExistence type="predicted"/>
<reference evidence="2 3" key="1">
    <citation type="submission" date="2019-06" db="EMBL/GenBank/DDBJ databases">
        <title>Whole genome shotgun sequence of Cellulomonas gelida NBRC 3748.</title>
        <authorList>
            <person name="Hosoyama A."/>
            <person name="Uohara A."/>
            <person name="Ohji S."/>
            <person name="Ichikawa N."/>
        </authorList>
    </citation>
    <scope>NUCLEOTIDE SEQUENCE [LARGE SCALE GENOMIC DNA]</scope>
    <source>
        <strain evidence="2 3">NBRC 3748</strain>
    </source>
</reference>
<dbReference type="InterPro" id="IPR050706">
    <property type="entry name" value="Cyclic-di-GMP_PDE-like"/>
</dbReference>
<dbReference type="PANTHER" id="PTHR33121:SF70">
    <property type="entry name" value="SIGNALING PROTEIN YKOW"/>
    <property type="match status" value="1"/>
</dbReference>